<evidence type="ECO:0000256" key="5">
    <source>
        <dbReference type="ARBA" id="ARBA00022691"/>
    </source>
</evidence>
<dbReference type="RefSeq" id="WP_039249416.1">
    <property type="nucleotide sequence ID" value="NZ_JDRX01000007.1"/>
</dbReference>
<evidence type="ECO:0000256" key="2">
    <source>
        <dbReference type="ARBA" id="ARBA00022573"/>
    </source>
</evidence>
<evidence type="ECO:0000256" key="4">
    <source>
        <dbReference type="ARBA" id="ARBA00022679"/>
    </source>
</evidence>
<dbReference type="GO" id="GO:0008168">
    <property type="term" value="F:methyltransferase activity"/>
    <property type="evidence" value="ECO:0007669"/>
    <property type="project" value="UniProtKB-KW"/>
</dbReference>
<dbReference type="GO" id="GO:0009236">
    <property type="term" value="P:cobalamin biosynthetic process"/>
    <property type="evidence" value="ECO:0007669"/>
    <property type="project" value="UniProtKB-KW"/>
</dbReference>
<protein>
    <submittedName>
        <fullName evidence="7">Cobalt-precorrin-3B C(17)-methyltransferase</fullName>
    </submittedName>
</protein>
<keyword evidence="4" id="KW-0808">Transferase</keyword>
<evidence type="ECO:0000256" key="3">
    <source>
        <dbReference type="ARBA" id="ARBA00022603"/>
    </source>
</evidence>
<evidence type="ECO:0000313" key="7">
    <source>
        <dbReference type="EMBL" id="KGN02577.1"/>
    </source>
</evidence>
<organism evidence="7 8">
    <name type="scientific">Clostridium novyi A str. 4570</name>
    <dbReference type="NCBI Taxonomy" id="1444290"/>
    <lineage>
        <taxon>Bacteria</taxon>
        <taxon>Bacillati</taxon>
        <taxon>Bacillota</taxon>
        <taxon>Clostridia</taxon>
        <taxon>Eubacteriales</taxon>
        <taxon>Clostridiaceae</taxon>
        <taxon>Clostridium</taxon>
    </lineage>
</organism>
<dbReference type="Pfam" id="PF00590">
    <property type="entry name" value="TP_methylase"/>
    <property type="match status" value="1"/>
</dbReference>
<comment type="caution">
    <text evidence="7">The sequence shown here is derived from an EMBL/GenBank/DDBJ whole genome shotgun (WGS) entry which is preliminary data.</text>
</comment>
<dbReference type="Gene3D" id="3.30.950.10">
    <property type="entry name" value="Methyltransferase, Cobalt-precorrin-4 Transmethylase, Domain 2"/>
    <property type="match status" value="1"/>
</dbReference>
<dbReference type="Proteomes" id="UP000030016">
    <property type="component" value="Unassembled WGS sequence"/>
</dbReference>
<dbReference type="EMBL" id="JDRX01000007">
    <property type="protein sequence ID" value="KGN02577.1"/>
    <property type="molecule type" value="Genomic_DNA"/>
</dbReference>
<evidence type="ECO:0000259" key="6">
    <source>
        <dbReference type="Pfam" id="PF00590"/>
    </source>
</evidence>
<dbReference type="InterPro" id="IPR014776">
    <property type="entry name" value="4pyrrole_Mease_sub2"/>
</dbReference>
<dbReference type="PANTHER" id="PTHR47036:SF1">
    <property type="entry name" value="COBALT-FACTOR III C(17)-METHYLTRANSFERASE-RELATED"/>
    <property type="match status" value="1"/>
</dbReference>
<dbReference type="InterPro" id="IPR014777">
    <property type="entry name" value="4pyrrole_Mease_sub1"/>
</dbReference>
<evidence type="ECO:0000313" key="8">
    <source>
        <dbReference type="Proteomes" id="UP000030016"/>
    </source>
</evidence>
<dbReference type="PANTHER" id="PTHR47036">
    <property type="entry name" value="COBALT-FACTOR III C(17)-METHYLTRANSFERASE-RELATED"/>
    <property type="match status" value="1"/>
</dbReference>
<dbReference type="InterPro" id="IPR006363">
    <property type="entry name" value="Cbl_synth_CobJ/CibH_dom"/>
</dbReference>
<dbReference type="Gene3D" id="3.40.1010.10">
    <property type="entry name" value="Cobalt-precorrin-4 Transmethylase, Domain 1"/>
    <property type="match status" value="1"/>
</dbReference>
<dbReference type="InterPro" id="IPR035996">
    <property type="entry name" value="4pyrrol_Methylase_sf"/>
</dbReference>
<dbReference type="SUPFAM" id="SSF53790">
    <property type="entry name" value="Tetrapyrrole methylase"/>
    <property type="match status" value="1"/>
</dbReference>
<keyword evidence="5" id="KW-0949">S-adenosyl-L-methionine</keyword>
<reference evidence="7 8" key="1">
    <citation type="submission" date="2014-01" db="EMBL/GenBank/DDBJ databases">
        <title>Plasmidome dynamics in the species complex Clostridium novyi sensu lato converts strains of independent lineages into distinctly different pathogens.</title>
        <authorList>
            <person name="Skarin H."/>
            <person name="Segerman B."/>
        </authorList>
    </citation>
    <scope>NUCLEOTIDE SEQUENCE [LARGE SCALE GENOMIC DNA]</scope>
    <source>
        <strain evidence="7 8">4570</strain>
    </source>
</reference>
<accession>A0AA88ZP01</accession>
<dbReference type="AlphaFoldDB" id="A0AA88ZP01"/>
<name>A0AA88ZP01_CLONO</name>
<sequence>MNNKGKLYVIGIGPGSLDEMSIRAKKAIEESEIIVGYTKYIKLIEPLIEGKEVFSTGMRGELERVEYALNKSKSKTVSIISTGDAGIYGMAGPILEMATNEEVIVIPGITASSSAASLLGAPLMHDNCNISLSDLLTPYEVIKNRVECAAKGDFIISLYNPKSKGRPHYLKECLNIIKKYRNDNTPIGVVKNALREGQEITVTTIGNFNDDIVDMMSIVVVGNSKSYIKNNKFITPRGYENKAKGEVK</sequence>
<proteinExistence type="predicted"/>
<evidence type="ECO:0000256" key="1">
    <source>
        <dbReference type="ARBA" id="ARBA00004953"/>
    </source>
</evidence>
<dbReference type="InterPro" id="IPR051810">
    <property type="entry name" value="Precorrin_MeTrfase"/>
</dbReference>
<keyword evidence="3" id="KW-0489">Methyltransferase</keyword>
<dbReference type="GO" id="GO:0032259">
    <property type="term" value="P:methylation"/>
    <property type="evidence" value="ECO:0007669"/>
    <property type="project" value="UniProtKB-KW"/>
</dbReference>
<dbReference type="CDD" id="cd11646">
    <property type="entry name" value="Precorrin_3B_C17_MT"/>
    <property type="match status" value="1"/>
</dbReference>
<dbReference type="NCBIfam" id="TIGR01466">
    <property type="entry name" value="cobJ_cbiH"/>
    <property type="match status" value="1"/>
</dbReference>
<feature type="domain" description="Tetrapyrrole methylase" evidence="6">
    <location>
        <begin position="6"/>
        <end position="207"/>
    </location>
</feature>
<dbReference type="InterPro" id="IPR000878">
    <property type="entry name" value="4pyrrol_Mease"/>
</dbReference>
<keyword evidence="2" id="KW-0169">Cobalamin biosynthesis</keyword>
<gene>
    <name evidence="7" type="ORF">Z969_04730</name>
</gene>
<comment type="pathway">
    <text evidence="1">Cofactor biosynthesis; adenosylcobalamin biosynthesis.</text>
</comment>